<comment type="similarity">
    <text evidence="1">Belongs to the short-chain dehydrogenases/reductases (SDR) family.</text>
</comment>
<reference evidence="4 5" key="1">
    <citation type="submission" date="2019-10" db="EMBL/GenBank/DDBJ databases">
        <title>Streptomyces sp. strain GY16 isolated from leaves of Broussonetia papyrifera.</title>
        <authorList>
            <person name="Mo P."/>
        </authorList>
    </citation>
    <scope>NUCLEOTIDE SEQUENCE [LARGE SCALE GENOMIC DNA]</scope>
    <source>
        <strain evidence="4 5">GY16</strain>
    </source>
</reference>
<accession>A0A5P8K0D8</accession>
<dbReference type="SMART" id="SM00822">
    <property type="entry name" value="PKS_KR"/>
    <property type="match status" value="1"/>
</dbReference>
<sequence>MGRLSERVAIVTGGAGGIGAAVARLLASEGADVVIADVRDAEGARLAAELGGRARGLSLDVSSEDGWRRTVAEVERDLGPVSVLVNNAGIAEWGSMEDQSLASFRRVVDVNLQGPWLGMRAVAPSLRRAGGGVIVNISSLAGLTSYAGIGSYAASKWGLRGLTKTAALELAPDGVRVCSVHPGAIRTPMTAGFGDAYTSGQPIPRFGEPEEVARMVLFIIADATFSTGTEFVLDGGILAGQPAVVTSDD</sequence>
<evidence type="ECO:0000256" key="2">
    <source>
        <dbReference type="ARBA" id="ARBA00023002"/>
    </source>
</evidence>
<evidence type="ECO:0000256" key="1">
    <source>
        <dbReference type="ARBA" id="ARBA00006484"/>
    </source>
</evidence>
<dbReference type="InterPro" id="IPR002347">
    <property type="entry name" value="SDR_fam"/>
</dbReference>
<proteinExistence type="inferred from homology"/>
<evidence type="ECO:0000259" key="3">
    <source>
        <dbReference type="SMART" id="SM00822"/>
    </source>
</evidence>
<name>A0A5P8K0D8_9ACTN</name>
<dbReference type="PANTHER" id="PTHR24321:SF15">
    <property type="entry name" value="OXIDOREDUCTASE UCPA"/>
    <property type="match status" value="1"/>
</dbReference>
<organism evidence="4 5">
    <name type="scientific">Streptomyces phaeolivaceus</name>
    <dbReference type="NCBI Taxonomy" id="2653200"/>
    <lineage>
        <taxon>Bacteria</taxon>
        <taxon>Bacillati</taxon>
        <taxon>Actinomycetota</taxon>
        <taxon>Actinomycetes</taxon>
        <taxon>Kitasatosporales</taxon>
        <taxon>Streptomycetaceae</taxon>
        <taxon>Streptomyces</taxon>
    </lineage>
</organism>
<dbReference type="KEGG" id="sphv:F9278_10100"/>
<dbReference type="InterPro" id="IPR020904">
    <property type="entry name" value="Sc_DH/Rdtase_CS"/>
</dbReference>
<gene>
    <name evidence="4" type="ORF">F9278_10100</name>
</gene>
<protein>
    <submittedName>
        <fullName evidence="4">SDR family oxidoreductase</fullName>
    </submittedName>
</protein>
<keyword evidence="5" id="KW-1185">Reference proteome</keyword>
<dbReference type="PROSITE" id="PS00061">
    <property type="entry name" value="ADH_SHORT"/>
    <property type="match status" value="1"/>
</dbReference>
<dbReference type="RefSeq" id="WP_152168005.1">
    <property type="nucleotide sequence ID" value="NZ_CP045096.1"/>
</dbReference>
<feature type="domain" description="Ketoreductase" evidence="3">
    <location>
        <begin position="7"/>
        <end position="188"/>
    </location>
</feature>
<dbReference type="GO" id="GO:0016491">
    <property type="term" value="F:oxidoreductase activity"/>
    <property type="evidence" value="ECO:0007669"/>
    <property type="project" value="UniProtKB-KW"/>
</dbReference>
<dbReference type="Proteomes" id="UP000327294">
    <property type="component" value="Chromosome"/>
</dbReference>
<dbReference type="Pfam" id="PF13561">
    <property type="entry name" value="adh_short_C2"/>
    <property type="match status" value="1"/>
</dbReference>
<dbReference type="SUPFAM" id="SSF51735">
    <property type="entry name" value="NAD(P)-binding Rossmann-fold domains"/>
    <property type="match status" value="1"/>
</dbReference>
<dbReference type="PRINTS" id="PR00080">
    <property type="entry name" value="SDRFAMILY"/>
</dbReference>
<keyword evidence="2" id="KW-0560">Oxidoreductase</keyword>
<dbReference type="PRINTS" id="PR00081">
    <property type="entry name" value="GDHRDH"/>
</dbReference>
<dbReference type="InterPro" id="IPR057326">
    <property type="entry name" value="KR_dom"/>
</dbReference>
<dbReference type="AlphaFoldDB" id="A0A5P8K0D8"/>
<dbReference type="EMBL" id="CP045096">
    <property type="protein sequence ID" value="QFQ96504.1"/>
    <property type="molecule type" value="Genomic_DNA"/>
</dbReference>
<dbReference type="Gene3D" id="3.40.50.720">
    <property type="entry name" value="NAD(P)-binding Rossmann-like Domain"/>
    <property type="match status" value="1"/>
</dbReference>
<dbReference type="PANTHER" id="PTHR24321">
    <property type="entry name" value="DEHYDROGENASES, SHORT CHAIN"/>
    <property type="match status" value="1"/>
</dbReference>
<evidence type="ECO:0000313" key="5">
    <source>
        <dbReference type="Proteomes" id="UP000327294"/>
    </source>
</evidence>
<dbReference type="FunFam" id="3.40.50.720:FF:000084">
    <property type="entry name" value="Short-chain dehydrogenase reductase"/>
    <property type="match status" value="1"/>
</dbReference>
<dbReference type="InterPro" id="IPR036291">
    <property type="entry name" value="NAD(P)-bd_dom_sf"/>
</dbReference>
<evidence type="ECO:0000313" key="4">
    <source>
        <dbReference type="EMBL" id="QFQ96504.1"/>
    </source>
</evidence>